<dbReference type="AlphaFoldDB" id="A0A8S0WR61"/>
<comment type="similarity">
    <text evidence="1">Belongs to the bacterial solute-binding protein 1 family.</text>
</comment>
<evidence type="ECO:0000256" key="1">
    <source>
        <dbReference type="ARBA" id="ARBA00008520"/>
    </source>
</evidence>
<dbReference type="RefSeq" id="WP_240986359.1">
    <property type="nucleotide sequence ID" value="NZ_CDGJ01000002.1"/>
</dbReference>
<gene>
    <name evidence="6" type="ORF">DEACI_0042</name>
    <name evidence="5" type="ORF">DEACI_3917</name>
</gene>
<dbReference type="InterPro" id="IPR006059">
    <property type="entry name" value="SBP"/>
</dbReference>
<dbReference type="PANTHER" id="PTHR30061">
    <property type="entry name" value="MALTOSE-BINDING PERIPLASMIC PROTEIN"/>
    <property type="match status" value="1"/>
</dbReference>
<dbReference type="SUPFAM" id="SSF53850">
    <property type="entry name" value="Periplasmic binding protein-like II"/>
    <property type="match status" value="1"/>
</dbReference>
<dbReference type="Pfam" id="PF13416">
    <property type="entry name" value="SBP_bac_8"/>
    <property type="match status" value="1"/>
</dbReference>
<dbReference type="GO" id="GO:0055052">
    <property type="term" value="C:ATP-binding cassette (ABC) transporter complex, substrate-binding subunit-containing"/>
    <property type="evidence" value="ECO:0007669"/>
    <property type="project" value="TreeGrafter"/>
</dbReference>
<feature type="signal peptide" evidence="4">
    <location>
        <begin position="1"/>
        <end position="20"/>
    </location>
</feature>
<dbReference type="Proteomes" id="UP000836597">
    <property type="component" value="Chromosome"/>
</dbReference>
<dbReference type="Proteomes" id="UP001071230">
    <property type="component" value="Unassembled WGS sequence"/>
</dbReference>
<evidence type="ECO:0000256" key="4">
    <source>
        <dbReference type="SAM" id="SignalP"/>
    </source>
</evidence>
<keyword evidence="2" id="KW-0813">Transport</keyword>
<dbReference type="EMBL" id="LR746496">
    <property type="protein sequence ID" value="CAA7603094.1"/>
    <property type="molecule type" value="Genomic_DNA"/>
</dbReference>
<keyword evidence="3 4" id="KW-0732">Signal</keyword>
<organism evidence="5">
    <name type="scientific">Acididesulfobacillus acetoxydans</name>
    <dbReference type="NCBI Taxonomy" id="1561005"/>
    <lineage>
        <taxon>Bacteria</taxon>
        <taxon>Bacillati</taxon>
        <taxon>Bacillota</taxon>
        <taxon>Clostridia</taxon>
        <taxon>Eubacteriales</taxon>
        <taxon>Peptococcaceae</taxon>
        <taxon>Acididesulfobacillus</taxon>
    </lineage>
</organism>
<evidence type="ECO:0000313" key="5">
    <source>
        <dbReference type="EMBL" id="CAA7603094.1"/>
    </source>
</evidence>
<dbReference type="Gene3D" id="3.40.190.10">
    <property type="entry name" value="Periplasmic binding protein-like II"/>
    <property type="match status" value="2"/>
</dbReference>
<dbReference type="GO" id="GO:1901982">
    <property type="term" value="F:maltose binding"/>
    <property type="evidence" value="ECO:0007669"/>
    <property type="project" value="TreeGrafter"/>
</dbReference>
<dbReference type="GO" id="GO:0042956">
    <property type="term" value="P:maltodextrin transmembrane transport"/>
    <property type="evidence" value="ECO:0007669"/>
    <property type="project" value="TreeGrafter"/>
</dbReference>
<dbReference type="PROSITE" id="PS51257">
    <property type="entry name" value="PROKAR_LIPOPROTEIN"/>
    <property type="match status" value="1"/>
</dbReference>
<keyword evidence="7" id="KW-1185">Reference proteome</keyword>
<proteinExistence type="inferred from homology"/>
<accession>A0A8S0WR61</accession>
<evidence type="ECO:0000313" key="7">
    <source>
        <dbReference type="Proteomes" id="UP001071230"/>
    </source>
</evidence>
<evidence type="ECO:0000256" key="3">
    <source>
        <dbReference type="ARBA" id="ARBA00022729"/>
    </source>
</evidence>
<protein>
    <submittedName>
        <fullName evidence="5">Bacterial extracellular solute-binding protein</fullName>
    </submittedName>
    <submittedName>
        <fullName evidence="6">Extracellular solute-binding protein 1</fullName>
    </submittedName>
</protein>
<dbReference type="GO" id="GO:0015768">
    <property type="term" value="P:maltose transport"/>
    <property type="evidence" value="ECO:0007669"/>
    <property type="project" value="TreeGrafter"/>
</dbReference>
<dbReference type="EMBL" id="CDGJ01000002">
    <property type="protein sequence ID" value="CEJ05668.1"/>
    <property type="molecule type" value="Genomic_DNA"/>
</dbReference>
<sequence>MRLKHLAAIMAALSILVGTAVGCGTAPAPSGKTGSPSVTITFWNAYSETDNEEKTIVNDIIPAFERSHPGIKVQNVTLPYSNMQAKLFTAAAGKSLPDVARLDIIWMPQLAELGVLVPQQSLPGWSDLSKKVFSGPLSTNLYNGKYYGLPLDTNTKVLFSNPAVLKAHGIDHPPTTMDQFIADIKQASGGTGKNRVYGYTLPGDSLWQLIPWIDSFGGSVLSPDQKTATGYLNGPKTFAAINTLVSLYKAGYITGILPGATGDMDGLAKGEYAFIDEGPWDVPSMAKTYPKVKYNLSLWPAGPAGSVQVVGGEDIGIFSTDSAHEKAAWEFEKYMMSTEAQTQMQAAGQMSVLKKLPSSKLLAGLDYFNIFRKQLVTAKSRPSVPAFTKIEQDIETEVTKAVQGHESVRQALDKATEEANALLAS</sequence>
<evidence type="ECO:0000313" key="6">
    <source>
        <dbReference type="EMBL" id="CEJ05668.1"/>
    </source>
</evidence>
<reference evidence="6" key="1">
    <citation type="submission" date="2014-11" db="EMBL/GenBank/DDBJ databases">
        <authorList>
            <person name="Hornung B.V."/>
        </authorList>
    </citation>
    <scope>NUCLEOTIDE SEQUENCE</scope>
    <source>
        <strain evidence="6">INE</strain>
    </source>
</reference>
<dbReference type="KEGG" id="aacx:DEACI_3917"/>
<name>A0A8S0WR61_9FIRM</name>
<evidence type="ECO:0000256" key="2">
    <source>
        <dbReference type="ARBA" id="ARBA00022448"/>
    </source>
</evidence>
<feature type="chain" id="PRO_5039365355" evidence="4">
    <location>
        <begin position="21"/>
        <end position="425"/>
    </location>
</feature>
<reference evidence="5" key="2">
    <citation type="submission" date="2020-01" db="EMBL/GenBank/DDBJ databases">
        <authorList>
            <person name="Hornung B."/>
        </authorList>
    </citation>
    <scope>NUCLEOTIDE SEQUENCE</scope>
    <source>
        <strain evidence="5">PacBioINE</strain>
    </source>
</reference>
<dbReference type="PANTHER" id="PTHR30061:SF50">
    <property type="entry name" value="MALTOSE_MALTODEXTRIN-BINDING PERIPLASMIC PROTEIN"/>
    <property type="match status" value="1"/>
</dbReference>